<dbReference type="OrthoDB" id="542013at2759"/>
<dbReference type="Proteomes" id="UP000623467">
    <property type="component" value="Unassembled WGS sequence"/>
</dbReference>
<name>A0A8H6Y5J8_9AGAR</name>
<keyword evidence="2" id="KW-1185">Reference proteome</keyword>
<evidence type="ECO:0000313" key="2">
    <source>
        <dbReference type="Proteomes" id="UP000623467"/>
    </source>
</evidence>
<dbReference type="InterPro" id="IPR036291">
    <property type="entry name" value="NAD(P)-bd_dom_sf"/>
</dbReference>
<proteinExistence type="predicted"/>
<dbReference type="SUPFAM" id="SSF51735">
    <property type="entry name" value="NAD(P)-binding Rossmann-fold domains"/>
    <property type="match status" value="1"/>
</dbReference>
<dbReference type="EMBL" id="JACAZH010000011">
    <property type="protein sequence ID" value="KAF7354615.1"/>
    <property type="molecule type" value="Genomic_DNA"/>
</dbReference>
<protein>
    <submittedName>
        <fullName evidence="1">Uncharacterized protein</fullName>
    </submittedName>
</protein>
<organism evidence="1 2">
    <name type="scientific">Mycena sanguinolenta</name>
    <dbReference type="NCBI Taxonomy" id="230812"/>
    <lineage>
        <taxon>Eukaryota</taxon>
        <taxon>Fungi</taxon>
        <taxon>Dikarya</taxon>
        <taxon>Basidiomycota</taxon>
        <taxon>Agaricomycotina</taxon>
        <taxon>Agaricomycetes</taxon>
        <taxon>Agaricomycetidae</taxon>
        <taxon>Agaricales</taxon>
        <taxon>Marasmiineae</taxon>
        <taxon>Mycenaceae</taxon>
        <taxon>Mycena</taxon>
    </lineage>
</organism>
<accession>A0A8H6Y5J8</accession>
<dbReference type="AlphaFoldDB" id="A0A8H6Y5J8"/>
<evidence type="ECO:0000313" key="1">
    <source>
        <dbReference type="EMBL" id="KAF7354615.1"/>
    </source>
</evidence>
<dbReference type="Gene3D" id="3.40.50.720">
    <property type="entry name" value="NAD(P)-binding Rossmann-like Domain"/>
    <property type="match status" value="1"/>
</dbReference>
<gene>
    <name evidence="1" type="ORF">MSAN_01374900</name>
</gene>
<comment type="caution">
    <text evidence="1">The sequence shown here is derived from an EMBL/GenBank/DDBJ whole genome shotgun (WGS) entry which is preliminary data.</text>
</comment>
<reference evidence="1" key="1">
    <citation type="submission" date="2020-05" db="EMBL/GenBank/DDBJ databases">
        <title>Mycena genomes resolve the evolution of fungal bioluminescence.</title>
        <authorList>
            <person name="Tsai I.J."/>
        </authorList>
    </citation>
    <scope>NUCLEOTIDE SEQUENCE</scope>
    <source>
        <strain evidence="1">160909Yilan</strain>
    </source>
</reference>
<sequence>MNDENQSKKIMTDRYPTTKIFNLYLAREIAKLPQAQGIVVNVVAPGLCMTEIGRDIPIPDFALHLVKFIAFSAPQGALNLLYAVLRPTPTGAYVYACKLAKPPSWTETKDGLKVQAKVWSEMVEVWRGVSPEVENLVPG</sequence>